<accession>A0A1M5NYC7</accession>
<dbReference type="STRING" id="280093.SAMN05443373_105162"/>
<name>A0A1M5NYC7_9FLAO</name>
<dbReference type="Pfam" id="PF13304">
    <property type="entry name" value="AAA_21"/>
    <property type="match status" value="1"/>
</dbReference>
<keyword evidence="5" id="KW-1185">Reference proteome</keyword>
<dbReference type="RefSeq" id="WP_072943189.1">
    <property type="nucleotide sequence ID" value="NZ_FQWO01000005.1"/>
</dbReference>
<evidence type="ECO:0000313" key="4">
    <source>
        <dbReference type="Proteomes" id="UP000184384"/>
    </source>
</evidence>
<dbReference type="InterPro" id="IPR027417">
    <property type="entry name" value="P-loop_NTPase"/>
</dbReference>
<evidence type="ECO:0000313" key="2">
    <source>
        <dbReference type="EMBL" id="PRZ23440.1"/>
    </source>
</evidence>
<keyword evidence="3" id="KW-0547">Nucleotide-binding</keyword>
<dbReference type="InterPro" id="IPR003593">
    <property type="entry name" value="AAA+_ATPase"/>
</dbReference>
<dbReference type="EMBL" id="FQWO01000005">
    <property type="protein sequence ID" value="SHG94475.1"/>
    <property type="molecule type" value="Genomic_DNA"/>
</dbReference>
<dbReference type="PANTHER" id="PTHR43581:SF2">
    <property type="entry name" value="EXCINUCLEASE ATPASE SUBUNIT"/>
    <property type="match status" value="1"/>
</dbReference>
<reference evidence="4" key="1">
    <citation type="submission" date="2016-11" db="EMBL/GenBank/DDBJ databases">
        <authorList>
            <person name="Varghese N."/>
            <person name="Submissions S."/>
        </authorList>
    </citation>
    <scope>NUCLEOTIDE SEQUENCE [LARGE SCALE GENOMIC DNA]</scope>
    <source>
        <strain evidence="4">DSM 19729</strain>
    </source>
</reference>
<dbReference type="Gene3D" id="3.40.50.300">
    <property type="entry name" value="P-loop containing nucleotide triphosphate hydrolases"/>
    <property type="match status" value="1"/>
</dbReference>
<dbReference type="Proteomes" id="UP000184384">
    <property type="component" value="Unassembled WGS sequence"/>
</dbReference>
<dbReference type="GO" id="GO:0016887">
    <property type="term" value="F:ATP hydrolysis activity"/>
    <property type="evidence" value="ECO:0007669"/>
    <property type="project" value="InterPro"/>
</dbReference>
<evidence type="ECO:0000259" key="1">
    <source>
        <dbReference type="SMART" id="SM00382"/>
    </source>
</evidence>
<dbReference type="InterPro" id="IPR051396">
    <property type="entry name" value="Bact_Antivir_Def_Nuclease"/>
</dbReference>
<dbReference type="InterPro" id="IPR003959">
    <property type="entry name" value="ATPase_AAA_core"/>
</dbReference>
<gene>
    <name evidence="2" type="ORF">BC624_105162</name>
    <name evidence="3" type="ORF">SAMN05443373_105162</name>
</gene>
<feature type="domain" description="AAA+ ATPase" evidence="1">
    <location>
        <begin position="21"/>
        <end position="397"/>
    </location>
</feature>
<dbReference type="SMART" id="SM00382">
    <property type="entry name" value="AAA"/>
    <property type="match status" value="1"/>
</dbReference>
<protein>
    <submittedName>
        <fullName evidence="2 3">ATP-binding protein involved in virulence</fullName>
    </submittedName>
</protein>
<dbReference type="SUPFAM" id="SSF52540">
    <property type="entry name" value="P-loop containing nucleoside triphosphate hydrolases"/>
    <property type="match status" value="2"/>
</dbReference>
<dbReference type="OrthoDB" id="9815944at2"/>
<proteinExistence type="predicted"/>
<dbReference type="AlphaFoldDB" id="A0A1M5NYC7"/>
<dbReference type="EMBL" id="PVUB01000005">
    <property type="protein sequence ID" value="PRZ23440.1"/>
    <property type="molecule type" value="Genomic_DNA"/>
</dbReference>
<dbReference type="GO" id="GO:0005524">
    <property type="term" value="F:ATP binding"/>
    <property type="evidence" value="ECO:0007669"/>
    <property type="project" value="UniProtKB-KW"/>
</dbReference>
<evidence type="ECO:0000313" key="5">
    <source>
        <dbReference type="Proteomes" id="UP000237771"/>
    </source>
</evidence>
<dbReference type="PANTHER" id="PTHR43581">
    <property type="entry name" value="ATP/GTP PHOSPHATASE"/>
    <property type="match status" value="1"/>
</dbReference>
<reference evidence="3" key="2">
    <citation type="submission" date="2016-11" db="EMBL/GenBank/DDBJ databases">
        <authorList>
            <person name="Jaros S."/>
            <person name="Januszkiewicz K."/>
            <person name="Wedrychowicz H."/>
        </authorList>
    </citation>
    <scope>NUCLEOTIDE SEQUENCE [LARGE SCALE GENOMIC DNA]</scope>
    <source>
        <strain evidence="3">DSM 19729</strain>
    </source>
</reference>
<dbReference type="Proteomes" id="UP000237771">
    <property type="component" value="Unassembled WGS sequence"/>
</dbReference>
<evidence type="ECO:0000313" key="3">
    <source>
        <dbReference type="EMBL" id="SHG94475.1"/>
    </source>
</evidence>
<sequence>MKIEKFEVLGLFERDYEIKILDNLLIVIAENGSGKTTLLRLIYFFLTKQWAKLTEYDFVEITVDINDQKYIFNKNTYKSNKISKEFYDKLANEYSNYSKFILDDFSKFDVDDLKANLYKVDEVEQQFDVPKSLILTLIEKLESEKFDNAFFDWEVNVIYLPTYRRIEKDYFSLYGDIDKRVTSYVLQLFPEIADKISSEKKSADGEIRDDTNNYSETEKDLDSIFSNIISSRNNEKWIKSKSNLENLEMIEFGMSDVNFRINQFNPKESPEKNSVLERFIILINKYLNDTKKIIFDDSSCEFYLYDNIKDVNYSLEHLSSGEKQLISIFSHLFFDEKPPFIIIDEPEISLSISWQEMILKDIISNCMGMIVATHSPFIVDESLRRFTNGINEFILNE</sequence>
<reference evidence="2 5" key="3">
    <citation type="submission" date="2018-03" db="EMBL/GenBank/DDBJ databases">
        <title>Genomic Encyclopedia of Archaeal and Bacterial Type Strains, Phase II (KMG-II): from individual species to whole genera.</title>
        <authorList>
            <person name="Goeker M."/>
        </authorList>
    </citation>
    <scope>NUCLEOTIDE SEQUENCE [LARGE SCALE GENOMIC DNA]</scope>
    <source>
        <strain evidence="2 5">DSM 17797</strain>
    </source>
</reference>
<organism evidence="3 4">
    <name type="scientific">Flavobacterium granuli</name>
    <dbReference type="NCBI Taxonomy" id="280093"/>
    <lineage>
        <taxon>Bacteria</taxon>
        <taxon>Pseudomonadati</taxon>
        <taxon>Bacteroidota</taxon>
        <taxon>Flavobacteriia</taxon>
        <taxon>Flavobacteriales</taxon>
        <taxon>Flavobacteriaceae</taxon>
        <taxon>Flavobacterium</taxon>
    </lineage>
</organism>
<keyword evidence="3" id="KW-0067">ATP-binding</keyword>